<dbReference type="OrthoDB" id="439808at2759"/>
<name>A0A9P6R8R2_9FUNG</name>
<dbReference type="PANTHER" id="PTHR48034">
    <property type="entry name" value="TRANSFORMER-2 SEX-DETERMINING PROTEIN-RELATED"/>
    <property type="match status" value="1"/>
</dbReference>
<feature type="domain" description="RRM" evidence="2">
    <location>
        <begin position="11"/>
        <end position="89"/>
    </location>
</feature>
<reference evidence="3" key="1">
    <citation type="journal article" date="2020" name="Fungal Divers.">
        <title>Resolving the Mortierellaceae phylogeny through synthesis of multi-gene phylogenetics and phylogenomics.</title>
        <authorList>
            <person name="Vandepol N."/>
            <person name="Liber J."/>
            <person name="Desiro A."/>
            <person name="Na H."/>
            <person name="Kennedy M."/>
            <person name="Barry K."/>
            <person name="Grigoriev I.V."/>
            <person name="Miller A.N."/>
            <person name="O'Donnell K."/>
            <person name="Stajich J.E."/>
            <person name="Bonito G."/>
        </authorList>
    </citation>
    <scope>NUCLEOTIDE SEQUENCE</scope>
    <source>
        <strain evidence="3">NVP60</strain>
    </source>
</reference>
<dbReference type="AlphaFoldDB" id="A0A9P6R8R2"/>
<accession>A0A9P6R8R2</accession>
<dbReference type="Gene3D" id="3.30.70.330">
    <property type="match status" value="1"/>
</dbReference>
<proteinExistence type="predicted"/>
<dbReference type="InterPro" id="IPR050441">
    <property type="entry name" value="RBM"/>
</dbReference>
<dbReference type="GO" id="GO:0003723">
    <property type="term" value="F:RNA binding"/>
    <property type="evidence" value="ECO:0007669"/>
    <property type="project" value="UniProtKB-UniRule"/>
</dbReference>
<protein>
    <submittedName>
        <fullName evidence="3">Serine/arginine-rich splicing factor 12</fullName>
    </submittedName>
</protein>
<sequence length="224" mass="24241">MPPRDRQNDAISLYVSGFKDSTRPSDLATLFEPHGRIADVYIPKDYYSGLPRGFAYIQYHDEEDARRVFESGEQFILDGRKLGLQYAQGRRKKPVEEEAAEEEEIVAAPDLRTATIDQVPAVTRAHVLPLGIAVIAAVTAAAPDVVALLADRAQDPLDPVLALALVPLAVARLLPVDVATADRPRPDAVRPPLAVVLPRPDAAPPLLVIALPQEAEALETAGPR</sequence>
<evidence type="ECO:0000313" key="3">
    <source>
        <dbReference type="EMBL" id="KAG0313522.1"/>
    </source>
</evidence>
<dbReference type="Pfam" id="PF00076">
    <property type="entry name" value="RRM_1"/>
    <property type="match status" value="1"/>
</dbReference>
<dbReference type="InterPro" id="IPR012677">
    <property type="entry name" value="Nucleotide-bd_a/b_plait_sf"/>
</dbReference>
<dbReference type="SUPFAM" id="SSF54928">
    <property type="entry name" value="RNA-binding domain, RBD"/>
    <property type="match status" value="1"/>
</dbReference>
<dbReference type="InterPro" id="IPR035979">
    <property type="entry name" value="RBD_domain_sf"/>
</dbReference>
<keyword evidence="4" id="KW-1185">Reference proteome</keyword>
<organism evidence="3 4">
    <name type="scientific">Linnemannia gamsii</name>
    <dbReference type="NCBI Taxonomy" id="64522"/>
    <lineage>
        <taxon>Eukaryota</taxon>
        <taxon>Fungi</taxon>
        <taxon>Fungi incertae sedis</taxon>
        <taxon>Mucoromycota</taxon>
        <taxon>Mortierellomycotina</taxon>
        <taxon>Mortierellomycetes</taxon>
        <taxon>Mortierellales</taxon>
        <taxon>Mortierellaceae</taxon>
        <taxon>Linnemannia</taxon>
    </lineage>
</organism>
<evidence type="ECO:0000256" key="1">
    <source>
        <dbReference type="PROSITE-ProRule" id="PRU00176"/>
    </source>
</evidence>
<dbReference type="PROSITE" id="PS50102">
    <property type="entry name" value="RRM"/>
    <property type="match status" value="1"/>
</dbReference>
<dbReference type="Proteomes" id="UP000823405">
    <property type="component" value="Unassembled WGS sequence"/>
</dbReference>
<evidence type="ECO:0000259" key="2">
    <source>
        <dbReference type="PROSITE" id="PS50102"/>
    </source>
</evidence>
<dbReference type="EMBL" id="JAAAIN010000507">
    <property type="protein sequence ID" value="KAG0313522.1"/>
    <property type="molecule type" value="Genomic_DNA"/>
</dbReference>
<evidence type="ECO:0000313" key="4">
    <source>
        <dbReference type="Proteomes" id="UP000823405"/>
    </source>
</evidence>
<dbReference type="SMART" id="SM00360">
    <property type="entry name" value="RRM"/>
    <property type="match status" value="1"/>
</dbReference>
<dbReference type="InterPro" id="IPR000504">
    <property type="entry name" value="RRM_dom"/>
</dbReference>
<gene>
    <name evidence="3" type="primary">SRSF12</name>
    <name evidence="3" type="ORF">BGZ97_010093</name>
</gene>
<keyword evidence="1" id="KW-0694">RNA-binding</keyword>
<comment type="caution">
    <text evidence="3">The sequence shown here is derived from an EMBL/GenBank/DDBJ whole genome shotgun (WGS) entry which is preliminary data.</text>
</comment>